<protein>
    <recommendedName>
        <fullName evidence="7">Bifunctional glutamine synthetase adenylyltransferase/adenylyl-removing enzyme</fullName>
    </recommendedName>
    <alternativeName>
        <fullName evidence="7">ATP:glutamine synthetase adenylyltransferase</fullName>
    </alternativeName>
    <alternativeName>
        <fullName evidence="7">ATase</fullName>
    </alternativeName>
    <domain>
        <recommendedName>
            <fullName evidence="7">Glutamine synthetase adenylyl-L-tyrosine phosphorylase</fullName>
            <ecNumber evidence="7">2.7.7.89</ecNumber>
        </recommendedName>
        <alternativeName>
            <fullName evidence="7">Adenylyl removase</fullName>
            <shortName evidence="7">AR</shortName>
            <shortName evidence="7">AT-N</shortName>
        </alternativeName>
    </domain>
    <domain>
        <recommendedName>
            <fullName evidence="7">Glutamine synthetase adenylyl transferase</fullName>
            <ecNumber evidence="7">2.7.7.42</ecNumber>
        </recommendedName>
        <alternativeName>
            <fullName evidence="7">Adenylyl transferase</fullName>
            <shortName evidence="7">AT</shortName>
            <shortName evidence="7">AT-C</shortName>
        </alternativeName>
    </domain>
</protein>
<dbReference type="GO" id="GO:0008882">
    <property type="term" value="F:[glutamate-ammonia-ligase] adenylyltransferase activity"/>
    <property type="evidence" value="ECO:0007669"/>
    <property type="project" value="UniProtKB-UniRule"/>
</dbReference>
<dbReference type="InterPro" id="IPR005190">
    <property type="entry name" value="GlnE_rpt_dom"/>
</dbReference>
<dbReference type="FunFam" id="3.30.460.10:FF:000009">
    <property type="entry name" value="Bifunctional glutamine synthetase adenylyltransferase/adenylyl-removing enzyme"/>
    <property type="match status" value="1"/>
</dbReference>
<dbReference type="Pfam" id="PF03710">
    <property type="entry name" value="GlnE"/>
    <property type="match status" value="2"/>
</dbReference>
<dbReference type="EC" id="2.7.7.42" evidence="7"/>
<feature type="domain" description="PII-uridylyltransferase/Glutamine-synthetase adenylyltransferase" evidence="9">
    <location>
        <begin position="917"/>
        <end position="1007"/>
    </location>
</feature>
<dbReference type="GO" id="GO:0000820">
    <property type="term" value="P:regulation of glutamine family amino acid metabolic process"/>
    <property type="evidence" value="ECO:0007669"/>
    <property type="project" value="UniProtKB-UniRule"/>
</dbReference>
<sequence length="1034" mass="117845">MPIEKENSMANVELAEQYWQKLVSVYEDGSIKSSTAKYPNEDHHEGIEKHSQEVLTHNLAHNLTHRLTHNKADILTAFSRSAFLAEHLIQYPHTLERVLTLPPSDNPSNNRKNIVDGASKGSVLHHYCAEVSKRLEGVKTEDELLSALRECRNTEMARITYADVLNKQAILTSLAQVSALADTLIVAAYNWLYTDAAARYGTPVSTHSTGLFSKDGSNQSTNSDQSTAPCPAHMYILGMGKLGGRELNFSSDIDLIFAYPEKGETQGGRKSIENQQFFTKLAQKLIQSLNKITTDGQVYRVDMRLRPFGDSGPLVMHFAAMEDYYQDQGRHWERFAMVKARIINDDNSDDAQALKDILKPFTFRRYLDFTTLDALRNMKKLIATEIRRRKLSNNIKLGAGGIREVEFFAQSFQLIHGGREPGLQSKSLLTTLTALSDMDIVEQDVTQQLRNSYLFLRKVEHTLQQCRDRQTQTLPDSDWEQEALIAVMGFETYERFLDALSATMKTIHGHFNELVEESHETHSDEDALFGACQDAWQLTLESDEFIDAFSDHLSNREAMGIFNTLIEFKDTQRNYRIGQRGEDTLTKLLPEILYVLVVQHPTNSVQVLSRLLGVIEAITGRTTYLDLLLENPDVLKQLVKLCERSGWVAQEIKRFPLLLDELLTPLYLGQQNTDIATSKREYEQDLRQSMLRIEQDDVELLMDAWRQFKLCQQLRIAASDISDSLPIANVSDKLTVLAEVILENIVSAAWMQMSERYGTPSHLEGTDKGFGVVGYGKLGGYELGYGSDLDLVFLHNAPSGITTNGKKQIEAQQFYIKLAQRIMHLLNTKTLFGQLYETDLRLRPSGNAGLLCCHVNGFEKYQNEEAWTWEHQALVRARAICGDSSVIEAFNAVRKRVLTKQREPSSLAEDVCKMRIKMREHLLSKTEQKVDLKQCVGGITDIEFMTQYWVLANSHKIESMTQFTDNLRILENAVENKIIEANTARELQKAYLKLREQYHHLTLADSKFADQTEELDEIRENVRKHWDILFNKHN</sequence>
<dbReference type="Gene3D" id="3.30.460.10">
    <property type="entry name" value="Beta Polymerase, domain 2"/>
    <property type="match status" value="2"/>
</dbReference>
<keyword evidence="6 7" id="KW-0511">Multifunctional enzyme</keyword>
<keyword evidence="1 7" id="KW-0808">Transferase</keyword>
<accession>A0A6N9TAF0</accession>
<dbReference type="Pfam" id="PF08335">
    <property type="entry name" value="GlnD_UR_UTase"/>
    <property type="match status" value="2"/>
</dbReference>
<evidence type="ECO:0000256" key="5">
    <source>
        <dbReference type="ARBA" id="ARBA00022842"/>
    </source>
</evidence>
<dbReference type="Proteomes" id="UP000471381">
    <property type="component" value="Unassembled WGS sequence"/>
</dbReference>
<comment type="caution">
    <text evidence="10">The sequence shown here is derived from an EMBL/GenBank/DDBJ whole genome shotgun (WGS) entry which is preliminary data.</text>
</comment>
<evidence type="ECO:0000256" key="3">
    <source>
        <dbReference type="ARBA" id="ARBA00022741"/>
    </source>
</evidence>
<evidence type="ECO:0000256" key="6">
    <source>
        <dbReference type="ARBA" id="ARBA00023268"/>
    </source>
</evidence>
<keyword evidence="3 7" id="KW-0547">Nucleotide-binding</keyword>
<dbReference type="GO" id="GO:0000287">
    <property type="term" value="F:magnesium ion binding"/>
    <property type="evidence" value="ECO:0007669"/>
    <property type="project" value="UniProtKB-UniRule"/>
</dbReference>
<dbReference type="SUPFAM" id="SSF81593">
    <property type="entry name" value="Nucleotidyltransferase substrate binding subunit/domain"/>
    <property type="match status" value="2"/>
</dbReference>
<dbReference type="InterPro" id="IPR013546">
    <property type="entry name" value="PII_UdlTrfase/GS_AdlTrfase"/>
</dbReference>
<dbReference type="AlphaFoldDB" id="A0A6N9TAF0"/>
<organism evidence="10 11">
    <name type="scientific">Alteromonas genovensis</name>
    <dbReference type="NCBI Taxonomy" id="471225"/>
    <lineage>
        <taxon>Bacteria</taxon>
        <taxon>Pseudomonadati</taxon>
        <taxon>Pseudomonadota</taxon>
        <taxon>Gammaproteobacteria</taxon>
        <taxon>Alteromonadales</taxon>
        <taxon>Alteromonadaceae</taxon>
        <taxon>Alteromonas/Salinimonas group</taxon>
        <taxon>Alteromonas</taxon>
    </lineage>
</organism>
<keyword evidence="2 7" id="KW-0548">Nucleotidyltransferase</keyword>
<dbReference type="GO" id="GO:0005829">
    <property type="term" value="C:cytosol"/>
    <property type="evidence" value="ECO:0007669"/>
    <property type="project" value="TreeGrafter"/>
</dbReference>
<dbReference type="NCBIfam" id="NF008292">
    <property type="entry name" value="PRK11072.1"/>
    <property type="match status" value="1"/>
</dbReference>
<dbReference type="RefSeq" id="WP_163104848.1">
    <property type="nucleotide sequence ID" value="NZ_JAAAWO010000001.1"/>
</dbReference>
<dbReference type="InterPro" id="IPR043519">
    <property type="entry name" value="NT_sf"/>
</dbReference>
<dbReference type="GO" id="GO:0016874">
    <property type="term" value="F:ligase activity"/>
    <property type="evidence" value="ECO:0007669"/>
    <property type="project" value="UniProtKB-KW"/>
</dbReference>
<dbReference type="GO" id="GO:0047388">
    <property type="term" value="F:[glutamine synthetase]-adenylyl-L-tyrosine phosphorylase activity"/>
    <property type="evidence" value="ECO:0007669"/>
    <property type="project" value="UniProtKB-EC"/>
</dbReference>
<comment type="similarity">
    <text evidence="7">Belongs to the GlnE family.</text>
</comment>
<gene>
    <name evidence="7 10" type="primary">glnE</name>
    <name evidence="10" type="ORF">GTQ48_01830</name>
</gene>
<feature type="domain" description="Glutamate-ammonia ligase adenylyltransferase repeated" evidence="8">
    <location>
        <begin position="74"/>
        <end position="354"/>
    </location>
</feature>
<feature type="region of interest" description="Adenylyl transferase" evidence="7">
    <location>
        <begin position="523"/>
        <end position="1034"/>
    </location>
</feature>
<evidence type="ECO:0000256" key="4">
    <source>
        <dbReference type="ARBA" id="ARBA00022840"/>
    </source>
</evidence>
<dbReference type="InterPro" id="IPR023057">
    <property type="entry name" value="GlnE"/>
</dbReference>
<dbReference type="SUPFAM" id="SSF81301">
    <property type="entry name" value="Nucleotidyltransferase"/>
    <property type="match status" value="2"/>
</dbReference>
<evidence type="ECO:0000313" key="10">
    <source>
        <dbReference type="EMBL" id="NDW14274.1"/>
    </source>
</evidence>
<dbReference type="PANTHER" id="PTHR30621:SF0">
    <property type="entry name" value="BIFUNCTIONAL GLUTAMINE SYNTHETASE ADENYLYLTRANSFERASE_ADENYLYL-REMOVING ENZYME"/>
    <property type="match status" value="1"/>
</dbReference>
<reference evidence="10 11" key="1">
    <citation type="submission" date="2020-01" db="EMBL/GenBank/DDBJ databases">
        <title>Genomes of bacteria type strains.</title>
        <authorList>
            <person name="Chen J."/>
            <person name="Zhu S."/>
            <person name="Yang J."/>
        </authorList>
    </citation>
    <scope>NUCLEOTIDE SEQUENCE [LARGE SCALE GENOMIC DNA]</scope>
    <source>
        <strain evidence="10 11">LMG 24078</strain>
    </source>
</reference>
<comment type="catalytic activity">
    <reaction evidence="7">
        <text>[glutamine synthetase]-O(4)-(5'-adenylyl)-L-tyrosine + phosphate = [glutamine synthetase]-L-tyrosine + ADP</text>
        <dbReference type="Rhea" id="RHEA:43716"/>
        <dbReference type="Rhea" id="RHEA-COMP:10660"/>
        <dbReference type="Rhea" id="RHEA-COMP:10661"/>
        <dbReference type="ChEBI" id="CHEBI:43474"/>
        <dbReference type="ChEBI" id="CHEBI:46858"/>
        <dbReference type="ChEBI" id="CHEBI:83624"/>
        <dbReference type="ChEBI" id="CHEBI:456216"/>
        <dbReference type="EC" id="2.7.7.89"/>
    </reaction>
</comment>
<dbReference type="Gene3D" id="1.20.120.1510">
    <property type="match status" value="1"/>
</dbReference>
<comment type="catalytic activity">
    <reaction evidence="7">
        <text>[glutamine synthetase]-L-tyrosine + ATP = [glutamine synthetase]-O(4)-(5'-adenylyl)-L-tyrosine + diphosphate</text>
        <dbReference type="Rhea" id="RHEA:18589"/>
        <dbReference type="Rhea" id="RHEA-COMP:10660"/>
        <dbReference type="Rhea" id="RHEA-COMP:10661"/>
        <dbReference type="ChEBI" id="CHEBI:30616"/>
        <dbReference type="ChEBI" id="CHEBI:33019"/>
        <dbReference type="ChEBI" id="CHEBI:46858"/>
        <dbReference type="ChEBI" id="CHEBI:83624"/>
        <dbReference type="EC" id="2.7.7.42"/>
    </reaction>
</comment>
<feature type="domain" description="Glutamate-ammonia ligase adenylyltransferase repeated" evidence="8">
    <location>
        <begin position="635"/>
        <end position="891"/>
    </location>
</feature>
<keyword evidence="10" id="KW-0436">Ligase</keyword>
<evidence type="ECO:0000256" key="7">
    <source>
        <dbReference type="HAMAP-Rule" id="MF_00802"/>
    </source>
</evidence>
<evidence type="ECO:0000313" key="11">
    <source>
        <dbReference type="Proteomes" id="UP000471381"/>
    </source>
</evidence>
<dbReference type="PANTHER" id="PTHR30621">
    <property type="entry name" value="GLUTAMINE SYNTHETASE ADENYLYLTRANSFERASE"/>
    <property type="match status" value="1"/>
</dbReference>
<dbReference type="CDD" id="cd05401">
    <property type="entry name" value="NT_GlnE_GlnD_like"/>
    <property type="match status" value="2"/>
</dbReference>
<proteinExistence type="inferred from homology"/>
<dbReference type="EC" id="2.7.7.89" evidence="7"/>
<name>A0A6N9TAF0_9ALTE</name>
<feature type="domain" description="PII-uridylyltransferase/Glutamine-synthetase adenylyltransferase" evidence="9">
    <location>
        <begin position="376"/>
        <end position="514"/>
    </location>
</feature>
<dbReference type="GO" id="GO:0005524">
    <property type="term" value="F:ATP binding"/>
    <property type="evidence" value="ECO:0007669"/>
    <property type="project" value="UniProtKB-UniRule"/>
</dbReference>
<keyword evidence="11" id="KW-1185">Reference proteome</keyword>
<feature type="region of interest" description="Adenylyl removase" evidence="7">
    <location>
        <begin position="1"/>
        <end position="517"/>
    </location>
</feature>
<keyword evidence="4 7" id="KW-0067">ATP-binding</keyword>
<dbReference type="EMBL" id="JAAAWO010000001">
    <property type="protein sequence ID" value="NDW14274.1"/>
    <property type="molecule type" value="Genomic_DNA"/>
</dbReference>
<evidence type="ECO:0000259" key="9">
    <source>
        <dbReference type="Pfam" id="PF08335"/>
    </source>
</evidence>
<keyword evidence="5 7" id="KW-0460">Magnesium</keyword>
<evidence type="ECO:0000259" key="8">
    <source>
        <dbReference type="Pfam" id="PF03710"/>
    </source>
</evidence>
<dbReference type="Gene3D" id="1.20.120.330">
    <property type="entry name" value="Nucleotidyltransferases domain 2"/>
    <property type="match status" value="2"/>
</dbReference>
<evidence type="ECO:0000256" key="1">
    <source>
        <dbReference type="ARBA" id="ARBA00022679"/>
    </source>
</evidence>
<dbReference type="HAMAP" id="MF_00802">
    <property type="entry name" value="GlnE"/>
    <property type="match status" value="1"/>
</dbReference>
<comment type="function">
    <text evidence="7">Involved in the regulation of glutamine synthetase GlnA, a key enzyme in the process to assimilate ammonia. When cellular nitrogen levels are high, the C-terminal adenylyl transferase (AT) inactivates GlnA by covalent transfer of an adenylyl group from ATP to specific tyrosine residue of GlnA, thus reducing its activity. Conversely, when nitrogen levels are low, the N-terminal adenylyl removase (AR) activates GlnA by removing the adenylyl group by phosphorolysis, increasing its activity. The regulatory region of GlnE binds the signal transduction protein PII (GlnB) which indicates the nitrogen status of the cell.</text>
</comment>
<comment type="cofactor">
    <cofactor evidence="7">
        <name>Mg(2+)</name>
        <dbReference type="ChEBI" id="CHEBI:18420"/>
    </cofactor>
</comment>
<evidence type="ECO:0000256" key="2">
    <source>
        <dbReference type="ARBA" id="ARBA00022695"/>
    </source>
</evidence>
<dbReference type="FunFam" id="1.20.120.330:FF:000005">
    <property type="entry name" value="Bifunctional glutamine synthetase adenylyltransferase/adenylyl-removing enzyme"/>
    <property type="match status" value="1"/>
</dbReference>